<proteinExistence type="predicted"/>
<dbReference type="InterPro" id="IPR016181">
    <property type="entry name" value="Acyl_CoA_acyltransferase"/>
</dbReference>
<sequence>MTMHLKRVLPPDFPALQRFYKQAGYKGKASTRDENWVLVDDNEVICAAARIVLQANERILRGVWVTADVQHQGIGSALLRQLSDGGHLAQCYTFPYQHLVSFYQRAGFAEVAATPHLMPLLQRYNRDGQKVALMRYMGS</sequence>
<dbReference type="Proteomes" id="UP000282818">
    <property type="component" value="Unassembled WGS sequence"/>
</dbReference>
<keyword evidence="2" id="KW-0808">Transferase</keyword>
<reference evidence="2 3" key="1">
    <citation type="submission" date="2019-01" db="EMBL/GenBank/DDBJ databases">
        <authorList>
            <person name="Chen W.-M."/>
        </authorList>
    </citation>
    <scope>NUCLEOTIDE SEQUENCE [LARGE SCALE GENOMIC DNA]</scope>
    <source>
        <strain evidence="2 3">HPM-16</strain>
    </source>
</reference>
<dbReference type="Pfam" id="PF13508">
    <property type="entry name" value="Acetyltransf_7"/>
    <property type="match status" value="1"/>
</dbReference>
<organism evidence="2 3">
    <name type="scientific">Neptunomonas marina</name>
    <dbReference type="NCBI Taxonomy" id="1815562"/>
    <lineage>
        <taxon>Bacteria</taxon>
        <taxon>Pseudomonadati</taxon>
        <taxon>Pseudomonadota</taxon>
        <taxon>Gammaproteobacteria</taxon>
        <taxon>Oceanospirillales</taxon>
        <taxon>Oceanospirillaceae</taxon>
        <taxon>Neptunomonas</taxon>
    </lineage>
</organism>
<feature type="domain" description="N-acetyltransferase" evidence="1">
    <location>
        <begin position="3"/>
        <end position="126"/>
    </location>
</feature>
<dbReference type="GO" id="GO:0016747">
    <property type="term" value="F:acyltransferase activity, transferring groups other than amino-acyl groups"/>
    <property type="evidence" value="ECO:0007669"/>
    <property type="project" value="InterPro"/>
</dbReference>
<name>A0A437Q6G7_9GAMM</name>
<accession>A0A437Q6G7</accession>
<dbReference type="PROSITE" id="PS51186">
    <property type="entry name" value="GNAT"/>
    <property type="match status" value="1"/>
</dbReference>
<dbReference type="AlphaFoldDB" id="A0A437Q6G7"/>
<dbReference type="Gene3D" id="3.40.630.30">
    <property type="match status" value="1"/>
</dbReference>
<dbReference type="EMBL" id="SACQ01000006">
    <property type="protein sequence ID" value="RVU30077.1"/>
    <property type="molecule type" value="Genomic_DNA"/>
</dbReference>
<evidence type="ECO:0000259" key="1">
    <source>
        <dbReference type="PROSITE" id="PS51186"/>
    </source>
</evidence>
<comment type="caution">
    <text evidence="2">The sequence shown here is derived from an EMBL/GenBank/DDBJ whole genome shotgun (WGS) entry which is preliminary data.</text>
</comment>
<evidence type="ECO:0000313" key="2">
    <source>
        <dbReference type="EMBL" id="RVU30077.1"/>
    </source>
</evidence>
<keyword evidence="3" id="KW-1185">Reference proteome</keyword>
<protein>
    <submittedName>
        <fullName evidence="2">N-acetyltransferase</fullName>
    </submittedName>
</protein>
<dbReference type="InterPro" id="IPR000182">
    <property type="entry name" value="GNAT_dom"/>
</dbReference>
<dbReference type="CDD" id="cd04301">
    <property type="entry name" value="NAT_SF"/>
    <property type="match status" value="1"/>
</dbReference>
<dbReference type="SUPFAM" id="SSF55729">
    <property type="entry name" value="Acyl-CoA N-acyltransferases (Nat)"/>
    <property type="match status" value="1"/>
</dbReference>
<gene>
    <name evidence="2" type="ORF">EOE65_13585</name>
</gene>
<evidence type="ECO:0000313" key="3">
    <source>
        <dbReference type="Proteomes" id="UP000282818"/>
    </source>
</evidence>